<keyword evidence="1" id="KW-1133">Transmembrane helix</keyword>
<feature type="transmembrane region" description="Helical" evidence="1">
    <location>
        <begin position="151"/>
        <end position="170"/>
    </location>
</feature>
<dbReference type="EMBL" id="QKYT01000255">
    <property type="protein sequence ID" value="RIA88628.1"/>
    <property type="molecule type" value="Genomic_DNA"/>
</dbReference>
<keyword evidence="1" id="KW-0472">Membrane</keyword>
<dbReference type="AlphaFoldDB" id="A0A397SRK3"/>
<reference evidence="2 3" key="1">
    <citation type="submission" date="2018-06" db="EMBL/GenBank/DDBJ databases">
        <title>Comparative genomics reveals the genomic features of Rhizophagus irregularis, R. cerebriforme, R. diaphanum and Gigaspora rosea, and their symbiotic lifestyle signature.</title>
        <authorList>
            <person name="Morin E."/>
            <person name="San Clemente H."/>
            <person name="Chen E.C.H."/>
            <person name="De La Providencia I."/>
            <person name="Hainaut M."/>
            <person name="Kuo A."/>
            <person name="Kohler A."/>
            <person name="Murat C."/>
            <person name="Tang N."/>
            <person name="Roy S."/>
            <person name="Loubradou J."/>
            <person name="Henrissat B."/>
            <person name="Grigoriev I.V."/>
            <person name="Corradi N."/>
            <person name="Roux C."/>
            <person name="Martin F.M."/>
        </authorList>
    </citation>
    <scope>NUCLEOTIDE SEQUENCE [LARGE SCALE GENOMIC DNA]</scope>
    <source>
        <strain evidence="2 3">DAOM 227022</strain>
    </source>
</reference>
<evidence type="ECO:0000313" key="2">
    <source>
        <dbReference type="EMBL" id="RIA88628.1"/>
    </source>
</evidence>
<feature type="non-terminal residue" evidence="2">
    <location>
        <position position="177"/>
    </location>
</feature>
<gene>
    <name evidence="2" type="ORF">C1645_774559</name>
</gene>
<comment type="caution">
    <text evidence="2">The sequence shown here is derived from an EMBL/GenBank/DDBJ whole genome shotgun (WGS) entry which is preliminary data.</text>
</comment>
<keyword evidence="1" id="KW-0812">Transmembrane</keyword>
<name>A0A397SRK3_9GLOM</name>
<evidence type="ECO:0000313" key="3">
    <source>
        <dbReference type="Proteomes" id="UP000265703"/>
    </source>
</evidence>
<dbReference type="Proteomes" id="UP000265703">
    <property type="component" value="Unassembled WGS sequence"/>
</dbReference>
<dbReference type="OrthoDB" id="2305733at2759"/>
<evidence type="ECO:0000256" key="1">
    <source>
        <dbReference type="SAM" id="Phobius"/>
    </source>
</evidence>
<proteinExistence type="predicted"/>
<organism evidence="2 3">
    <name type="scientific">Glomus cerebriforme</name>
    <dbReference type="NCBI Taxonomy" id="658196"/>
    <lineage>
        <taxon>Eukaryota</taxon>
        <taxon>Fungi</taxon>
        <taxon>Fungi incertae sedis</taxon>
        <taxon>Mucoromycota</taxon>
        <taxon>Glomeromycotina</taxon>
        <taxon>Glomeromycetes</taxon>
        <taxon>Glomerales</taxon>
        <taxon>Glomeraceae</taxon>
        <taxon>Glomus</taxon>
    </lineage>
</organism>
<keyword evidence="3" id="KW-1185">Reference proteome</keyword>
<sequence>MWKSNYDMHHTEGKWRNDIIENINFNLPGFKYLVNFHWRYNNDEGSYSVDDEIGDLIFGSDYGIYLVFEAKWLNLNSGIIAESYRKDDKIKVKECALKYRELARKRFNDNKVIGVSFTNDNEQKPINFVDNDDKMIIDAITNFENEQQRKLFALTASSITIGATLAFGVIKNIQKYS</sequence>
<evidence type="ECO:0008006" key="4">
    <source>
        <dbReference type="Google" id="ProtNLM"/>
    </source>
</evidence>
<protein>
    <recommendedName>
        <fullName evidence="4">NERD domain-containing protein</fullName>
    </recommendedName>
</protein>
<accession>A0A397SRK3</accession>